<dbReference type="InterPro" id="IPR036397">
    <property type="entry name" value="RNaseH_sf"/>
</dbReference>
<evidence type="ECO:0000313" key="2">
    <source>
        <dbReference type="Proteomes" id="UP001174136"/>
    </source>
</evidence>
<evidence type="ECO:0000313" key="1">
    <source>
        <dbReference type="EMBL" id="KAK0135810.1"/>
    </source>
</evidence>
<reference evidence="1" key="1">
    <citation type="journal article" date="2023" name="Front. Mar. Sci.">
        <title>A new Merluccius polli reference genome to investigate the effects of global change in West African waters.</title>
        <authorList>
            <person name="Mateo J.L."/>
            <person name="Blanco-Fernandez C."/>
            <person name="Garcia-Vazquez E."/>
            <person name="Machado-Schiaffino G."/>
        </authorList>
    </citation>
    <scope>NUCLEOTIDE SEQUENCE</scope>
    <source>
        <strain evidence="1">C29</strain>
        <tissue evidence="1">Fin</tissue>
    </source>
</reference>
<organism evidence="1 2">
    <name type="scientific">Merluccius polli</name>
    <name type="common">Benguela hake</name>
    <name type="synonym">Merluccius cadenati</name>
    <dbReference type="NCBI Taxonomy" id="89951"/>
    <lineage>
        <taxon>Eukaryota</taxon>
        <taxon>Metazoa</taxon>
        <taxon>Chordata</taxon>
        <taxon>Craniata</taxon>
        <taxon>Vertebrata</taxon>
        <taxon>Euteleostomi</taxon>
        <taxon>Actinopterygii</taxon>
        <taxon>Neopterygii</taxon>
        <taxon>Teleostei</taxon>
        <taxon>Neoteleostei</taxon>
        <taxon>Acanthomorphata</taxon>
        <taxon>Zeiogadaria</taxon>
        <taxon>Gadariae</taxon>
        <taxon>Gadiformes</taxon>
        <taxon>Gadoidei</taxon>
        <taxon>Merlucciidae</taxon>
        <taxon>Merluccius</taxon>
    </lineage>
</organism>
<accession>A0AA47M8Y0</accession>
<proteinExistence type="predicted"/>
<protein>
    <submittedName>
        <fullName evidence="1">Gypsy retrotransposon integrase-like protein 1</fullName>
    </submittedName>
</protein>
<dbReference type="Proteomes" id="UP001174136">
    <property type="component" value="Unassembled WGS sequence"/>
</dbReference>
<keyword evidence="2" id="KW-1185">Reference proteome</keyword>
<dbReference type="InterPro" id="IPR052160">
    <property type="entry name" value="Gypsy_RT_Integrase-like"/>
</dbReference>
<dbReference type="PANTHER" id="PTHR47266">
    <property type="entry name" value="ENDONUCLEASE-RELATED"/>
    <property type="match status" value="1"/>
</dbReference>
<name>A0AA47M8Y0_MERPO</name>
<dbReference type="AlphaFoldDB" id="A0AA47M8Y0"/>
<comment type="caution">
    <text evidence="1">The sequence shown here is derived from an EMBL/GenBank/DDBJ whole genome shotgun (WGS) entry which is preliminary data.</text>
</comment>
<dbReference type="Gene3D" id="3.30.420.10">
    <property type="entry name" value="Ribonuclease H-like superfamily/Ribonuclease H"/>
    <property type="match status" value="1"/>
</dbReference>
<gene>
    <name evidence="1" type="primary">GIN1_4</name>
    <name evidence="1" type="ORF">N1851_028307</name>
</gene>
<sequence length="167" mass="18954">MAPKFYWATTAWSLNSQQLDQSQDPVLSRAQAWVGAVRRYTRSFPALAKLFNAWLVWSHFFWPGCHQDVDLFVHRCDSCTAKKGPTRRSYAPLQQYQVGSPMEWVGIDILGPFPISDQGNCYVLVAMDYFTLTRPLATPLNTWYINTCSATLVHQRSCTDQGPGAEN</sequence>
<dbReference type="GO" id="GO:0003676">
    <property type="term" value="F:nucleic acid binding"/>
    <property type="evidence" value="ECO:0007669"/>
    <property type="project" value="InterPro"/>
</dbReference>
<dbReference type="EMBL" id="JAOPHQ010005406">
    <property type="protein sequence ID" value="KAK0135810.1"/>
    <property type="molecule type" value="Genomic_DNA"/>
</dbReference>